<evidence type="ECO:0000313" key="1">
    <source>
        <dbReference type="EMBL" id="GIX71238.1"/>
    </source>
</evidence>
<keyword evidence="2" id="KW-1185">Reference proteome</keyword>
<sequence>MLMVSRGAKKRGKFGIQPVSDRFAIKRALLRCREKLLQCLEKGKRYDYVKCLLKLFVVGPIQMHCAIKGAEILSYNVPF</sequence>
<reference evidence="1 2" key="1">
    <citation type="submission" date="2021-06" db="EMBL/GenBank/DDBJ databases">
        <title>Caerostris extrusa draft genome.</title>
        <authorList>
            <person name="Kono N."/>
            <person name="Arakawa K."/>
        </authorList>
    </citation>
    <scope>NUCLEOTIDE SEQUENCE [LARGE SCALE GENOMIC DNA]</scope>
</reference>
<name>A0AAV4MH59_CAEEX</name>
<comment type="caution">
    <text evidence="1">The sequence shown here is derived from an EMBL/GenBank/DDBJ whole genome shotgun (WGS) entry which is preliminary data.</text>
</comment>
<proteinExistence type="predicted"/>
<dbReference type="Proteomes" id="UP001054945">
    <property type="component" value="Unassembled WGS sequence"/>
</dbReference>
<dbReference type="AlphaFoldDB" id="A0AAV4MH59"/>
<dbReference type="EMBL" id="BPLR01019735">
    <property type="protein sequence ID" value="GIX71238.1"/>
    <property type="molecule type" value="Genomic_DNA"/>
</dbReference>
<accession>A0AAV4MH59</accession>
<protein>
    <submittedName>
        <fullName evidence="1">Uncharacterized protein</fullName>
    </submittedName>
</protein>
<gene>
    <name evidence="1" type="ORF">CEXT_319941</name>
</gene>
<evidence type="ECO:0000313" key="2">
    <source>
        <dbReference type="Proteomes" id="UP001054945"/>
    </source>
</evidence>
<organism evidence="1 2">
    <name type="scientific">Caerostris extrusa</name>
    <name type="common">Bark spider</name>
    <name type="synonym">Caerostris bankana</name>
    <dbReference type="NCBI Taxonomy" id="172846"/>
    <lineage>
        <taxon>Eukaryota</taxon>
        <taxon>Metazoa</taxon>
        <taxon>Ecdysozoa</taxon>
        <taxon>Arthropoda</taxon>
        <taxon>Chelicerata</taxon>
        <taxon>Arachnida</taxon>
        <taxon>Araneae</taxon>
        <taxon>Araneomorphae</taxon>
        <taxon>Entelegynae</taxon>
        <taxon>Araneoidea</taxon>
        <taxon>Araneidae</taxon>
        <taxon>Caerostris</taxon>
    </lineage>
</organism>